<keyword evidence="7" id="KW-1185">Reference proteome</keyword>
<name>F4RXP6_MELLP</name>
<gene>
    <name evidence="6" type="ORF">MELLADRAFT_57043</name>
</gene>
<dbReference type="AlphaFoldDB" id="F4RXP6"/>
<evidence type="ECO:0000256" key="4">
    <source>
        <dbReference type="PROSITE-ProRule" id="PRU01100"/>
    </source>
</evidence>
<dbReference type="OrthoDB" id="428177at2759"/>
<evidence type="ECO:0000259" key="5">
    <source>
        <dbReference type="PROSITE" id="PS51764"/>
    </source>
</evidence>
<evidence type="ECO:0000256" key="2">
    <source>
        <dbReference type="ARBA" id="ARBA00022801"/>
    </source>
</evidence>
<comment type="caution">
    <text evidence="4">Lacks conserved residue(s) required for the propagation of feature annotation.</text>
</comment>
<dbReference type="InParanoid" id="F4RXP6"/>
<dbReference type="KEGG" id="mlr:MELLADRAFT_57043"/>
<accession>F4RXP6</accession>
<reference evidence="7" key="1">
    <citation type="journal article" date="2011" name="Proc. Natl. Acad. Sci. U.S.A.">
        <title>Obligate biotrophy features unraveled by the genomic analysis of rust fungi.</title>
        <authorList>
            <person name="Duplessis S."/>
            <person name="Cuomo C.A."/>
            <person name="Lin Y.-C."/>
            <person name="Aerts A."/>
            <person name="Tisserant E."/>
            <person name="Veneault-Fourrey C."/>
            <person name="Joly D.L."/>
            <person name="Hacquard S."/>
            <person name="Amselem J."/>
            <person name="Cantarel B.L."/>
            <person name="Chiu R."/>
            <person name="Coutinho P.M."/>
            <person name="Feau N."/>
            <person name="Field M."/>
            <person name="Frey P."/>
            <person name="Gelhaye E."/>
            <person name="Goldberg J."/>
            <person name="Grabherr M.G."/>
            <person name="Kodira C.D."/>
            <person name="Kohler A."/>
            <person name="Kuees U."/>
            <person name="Lindquist E.A."/>
            <person name="Lucas S.M."/>
            <person name="Mago R."/>
            <person name="Mauceli E."/>
            <person name="Morin E."/>
            <person name="Murat C."/>
            <person name="Pangilinan J.L."/>
            <person name="Park R."/>
            <person name="Pearson M."/>
            <person name="Quesneville H."/>
            <person name="Rouhier N."/>
            <person name="Sakthikumar S."/>
            <person name="Salamov A.A."/>
            <person name="Schmutz J."/>
            <person name="Selles B."/>
            <person name="Shapiro H."/>
            <person name="Tanguay P."/>
            <person name="Tuskan G.A."/>
            <person name="Henrissat B."/>
            <person name="Van de Peer Y."/>
            <person name="Rouze P."/>
            <person name="Ellis J.G."/>
            <person name="Dodds P.N."/>
            <person name="Schein J.E."/>
            <person name="Zhong S."/>
            <person name="Hamelin R.C."/>
            <person name="Grigoriev I.V."/>
            <person name="Szabo L.J."/>
            <person name="Martin F."/>
        </authorList>
    </citation>
    <scope>NUCLEOTIDE SEQUENCE [LARGE SCALE GENOMIC DNA]</scope>
    <source>
        <strain evidence="7">98AG31 / pathotype 3-4-7</strain>
    </source>
</reference>
<dbReference type="Proteomes" id="UP000001072">
    <property type="component" value="Unassembled WGS sequence"/>
</dbReference>
<dbReference type="PROSITE" id="PS51764">
    <property type="entry name" value="GH26"/>
    <property type="match status" value="1"/>
</dbReference>
<dbReference type="GO" id="GO:0006080">
    <property type="term" value="P:substituted mannan metabolic process"/>
    <property type="evidence" value="ECO:0007669"/>
    <property type="project" value="InterPro"/>
</dbReference>
<dbReference type="SUPFAM" id="SSF51445">
    <property type="entry name" value="(Trans)glycosidases"/>
    <property type="match status" value="1"/>
</dbReference>
<dbReference type="GeneID" id="18929081"/>
<dbReference type="STRING" id="747676.F4RXP6"/>
<dbReference type="GO" id="GO:0016985">
    <property type="term" value="F:mannan endo-1,4-beta-mannosidase activity"/>
    <property type="evidence" value="ECO:0007669"/>
    <property type="project" value="InterPro"/>
</dbReference>
<dbReference type="VEuPathDB" id="FungiDB:MELLADRAFT_57043"/>
<dbReference type="PANTHER" id="PTHR40079:SF4">
    <property type="entry name" value="GH26 DOMAIN-CONTAINING PROTEIN-RELATED"/>
    <property type="match status" value="1"/>
</dbReference>
<evidence type="ECO:0000313" key="6">
    <source>
        <dbReference type="EMBL" id="EGG02861.1"/>
    </source>
</evidence>
<sequence length="98" mass="10857">MQGTWNPYGFQPTAFIALWRRMYPIIKAASPTTAIAWAPNTGQSYPYGQSTANLSPADLALLDTNKDGQVNNSDDPYLPYYPGDDMVDWIGISTCTLY</sequence>
<dbReference type="PANTHER" id="PTHR40079">
    <property type="entry name" value="MANNAN ENDO-1,4-BETA-MANNOSIDASE E-RELATED"/>
    <property type="match status" value="1"/>
</dbReference>
<proteinExistence type="inferred from homology"/>
<organism evidence="7">
    <name type="scientific">Melampsora larici-populina (strain 98AG31 / pathotype 3-4-7)</name>
    <name type="common">Poplar leaf rust fungus</name>
    <dbReference type="NCBI Taxonomy" id="747676"/>
    <lineage>
        <taxon>Eukaryota</taxon>
        <taxon>Fungi</taxon>
        <taxon>Dikarya</taxon>
        <taxon>Basidiomycota</taxon>
        <taxon>Pucciniomycotina</taxon>
        <taxon>Pucciniomycetes</taxon>
        <taxon>Pucciniales</taxon>
        <taxon>Melampsoraceae</taxon>
        <taxon>Melampsora</taxon>
    </lineage>
</organism>
<comment type="similarity">
    <text evidence="1 4">Belongs to the glycosyl hydrolase 26 family.</text>
</comment>
<keyword evidence="2" id="KW-0378">Hydrolase</keyword>
<feature type="domain" description="GH26" evidence="5">
    <location>
        <begin position="1"/>
        <end position="98"/>
    </location>
</feature>
<protein>
    <recommendedName>
        <fullName evidence="5">GH26 domain-containing protein</fullName>
    </recommendedName>
</protein>
<dbReference type="InterPro" id="IPR022790">
    <property type="entry name" value="GH26_dom"/>
</dbReference>
<dbReference type="Gene3D" id="3.20.20.80">
    <property type="entry name" value="Glycosidases"/>
    <property type="match status" value="1"/>
</dbReference>
<evidence type="ECO:0000313" key="7">
    <source>
        <dbReference type="Proteomes" id="UP000001072"/>
    </source>
</evidence>
<dbReference type="RefSeq" id="XP_007413974.1">
    <property type="nucleotide sequence ID" value="XM_007413912.1"/>
</dbReference>
<dbReference type="InterPro" id="IPR017853">
    <property type="entry name" value="GH"/>
</dbReference>
<dbReference type="EMBL" id="GL883128">
    <property type="protein sequence ID" value="EGG02861.1"/>
    <property type="molecule type" value="Genomic_DNA"/>
</dbReference>
<dbReference type="InterPro" id="IPR000805">
    <property type="entry name" value="Glyco_hydro_26"/>
</dbReference>
<dbReference type="HOGENOM" id="CLU_2334036_0_0_1"/>
<evidence type="ECO:0000256" key="1">
    <source>
        <dbReference type="ARBA" id="ARBA00007754"/>
    </source>
</evidence>
<keyword evidence="3" id="KW-0326">Glycosidase</keyword>
<evidence type="ECO:0000256" key="3">
    <source>
        <dbReference type="ARBA" id="ARBA00023295"/>
    </source>
</evidence>